<accession>A0ABV4CDM7</accession>
<protein>
    <submittedName>
        <fullName evidence="1">Uncharacterized protein</fullName>
    </submittedName>
</protein>
<keyword evidence="2" id="KW-1185">Reference proteome</keyword>
<gene>
    <name evidence="1" type="ORF">AB8O55_07280</name>
</gene>
<sequence>MTGLGPLLRDMRLTMIAVGCMAQNLDEGYHPTPAELDELARATALLTERFRDAAGTSAPLVVDARRTDR</sequence>
<name>A0ABV4CDM7_9PSEU</name>
<proteinExistence type="predicted"/>
<evidence type="ECO:0000313" key="2">
    <source>
        <dbReference type="Proteomes" id="UP001564626"/>
    </source>
</evidence>
<comment type="caution">
    <text evidence="1">The sequence shown here is derived from an EMBL/GenBank/DDBJ whole genome shotgun (WGS) entry which is preliminary data.</text>
</comment>
<evidence type="ECO:0000313" key="1">
    <source>
        <dbReference type="EMBL" id="MEY8039196.1"/>
    </source>
</evidence>
<dbReference type="EMBL" id="JBGEHV010000009">
    <property type="protein sequence ID" value="MEY8039196.1"/>
    <property type="molecule type" value="Genomic_DNA"/>
</dbReference>
<dbReference type="RefSeq" id="WP_345364699.1">
    <property type="nucleotide sequence ID" value="NZ_BAABII010000012.1"/>
</dbReference>
<reference evidence="1 2" key="1">
    <citation type="submission" date="2024-08" db="EMBL/GenBank/DDBJ databases">
        <title>Genome mining of Saccharopolyspora cebuensis PGLac3 from Nigerian medicinal plant.</title>
        <authorList>
            <person name="Ezeobiora C.E."/>
            <person name="Igbokwe N.H."/>
            <person name="Amin D.H."/>
            <person name="Mendie U.E."/>
        </authorList>
    </citation>
    <scope>NUCLEOTIDE SEQUENCE [LARGE SCALE GENOMIC DNA]</scope>
    <source>
        <strain evidence="1 2">PGLac3</strain>
    </source>
</reference>
<organism evidence="1 2">
    <name type="scientific">Saccharopolyspora cebuensis</name>
    <dbReference type="NCBI Taxonomy" id="418759"/>
    <lineage>
        <taxon>Bacteria</taxon>
        <taxon>Bacillati</taxon>
        <taxon>Actinomycetota</taxon>
        <taxon>Actinomycetes</taxon>
        <taxon>Pseudonocardiales</taxon>
        <taxon>Pseudonocardiaceae</taxon>
        <taxon>Saccharopolyspora</taxon>
    </lineage>
</organism>
<dbReference type="Proteomes" id="UP001564626">
    <property type="component" value="Unassembled WGS sequence"/>
</dbReference>